<evidence type="ECO:0000313" key="3">
    <source>
        <dbReference type="Proteomes" id="UP000292307"/>
    </source>
</evidence>
<organism evidence="1 4">
    <name type="scientific">Pseudoduganella albidiflava</name>
    <dbReference type="NCBI Taxonomy" id="321983"/>
    <lineage>
        <taxon>Bacteria</taxon>
        <taxon>Pseudomonadati</taxon>
        <taxon>Pseudomonadota</taxon>
        <taxon>Betaproteobacteria</taxon>
        <taxon>Burkholderiales</taxon>
        <taxon>Oxalobacteraceae</taxon>
        <taxon>Telluria group</taxon>
        <taxon>Pseudoduganella</taxon>
    </lineage>
</organism>
<dbReference type="AlphaFoldDB" id="A0A411WVZ4"/>
<reference evidence="2 3" key="2">
    <citation type="submission" date="2019-02" db="EMBL/GenBank/DDBJ databases">
        <title>Draft Genome Sequences of Six Type Strains of the Genus Massilia.</title>
        <authorList>
            <person name="Miess H."/>
            <person name="Frediansyhah A."/>
            <person name="Gross H."/>
        </authorList>
    </citation>
    <scope>NUCLEOTIDE SEQUENCE [LARGE SCALE GENOMIC DNA]</scope>
    <source>
        <strain evidence="2 3">DSM 17472</strain>
    </source>
</reference>
<reference evidence="1" key="1">
    <citation type="journal article" date="2014" name="Int. J. Syst. Evol. Microbiol.">
        <title>Complete genome sequence of Corynebacterium casei LMG S-19264T (=DSM 44701T), isolated from a smear-ripened cheese.</title>
        <authorList>
            <consortium name="US DOE Joint Genome Institute (JGI-PGF)"/>
            <person name="Walter F."/>
            <person name="Albersmeier A."/>
            <person name="Kalinowski J."/>
            <person name="Ruckert C."/>
        </authorList>
    </citation>
    <scope>NUCLEOTIDE SEQUENCE</scope>
    <source>
        <strain evidence="1">KCTC 12343</strain>
    </source>
</reference>
<evidence type="ECO:0000313" key="2">
    <source>
        <dbReference type="EMBL" id="QBI00930.1"/>
    </source>
</evidence>
<dbReference type="Proteomes" id="UP000292307">
    <property type="component" value="Chromosome"/>
</dbReference>
<keyword evidence="3" id="KW-1185">Reference proteome</keyword>
<name>A0A411WVZ4_9BURK</name>
<dbReference type="EMBL" id="BMWV01000014">
    <property type="protein sequence ID" value="GGY60749.1"/>
    <property type="molecule type" value="Genomic_DNA"/>
</dbReference>
<gene>
    <name evidence="2" type="ORF">EYF70_08780</name>
    <name evidence="1" type="ORF">GCM10007387_49200</name>
</gene>
<dbReference type="OrthoDB" id="6194308at2"/>
<sequence>MQHIYKPEEHWNTETGFPAALAIGDSWFWYLNDSMLGTLVRHPDMSADHSNVQLVGYNGARLQDYVGDGRFADTVAHFLQPPYAETFSEFYISGAGNDAVDVRLALHPDCSGARSAADCIDDVRMDELLGDLAAALDLLVAAIRAGTRATVLPRPIFIHGYDYPVPDGRGFGFGLIRSGPWLAPAMDLCRVPADMALRRDIARELIDRLNDDVFAPLHDPDGHVIHIDSRGILRNSGSYTDDWSNEMHPTNRGFERLFETAWLPALRRYGIAR</sequence>
<evidence type="ECO:0008006" key="5">
    <source>
        <dbReference type="Google" id="ProtNLM"/>
    </source>
</evidence>
<protein>
    <recommendedName>
        <fullName evidence="5">SGNH/GDSL hydrolase family protein</fullName>
    </recommendedName>
</protein>
<dbReference type="Proteomes" id="UP000628442">
    <property type="component" value="Unassembled WGS sequence"/>
</dbReference>
<dbReference type="EMBL" id="CP036401">
    <property type="protein sequence ID" value="QBI00930.1"/>
    <property type="molecule type" value="Genomic_DNA"/>
</dbReference>
<reference evidence="1" key="3">
    <citation type="submission" date="2022-12" db="EMBL/GenBank/DDBJ databases">
        <authorList>
            <person name="Sun Q."/>
            <person name="Kim S."/>
        </authorList>
    </citation>
    <scope>NUCLEOTIDE SEQUENCE</scope>
    <source>
        <strain evidence="1">KCTC 12343</strain>
    </source>
</reference>
<proteinExistence type="predicted"/>
<dbReference type="RefSeq" id="WP_131145058.1">
    <property type="nucleotide sequence ID" value="NZ_BMWV01000014.1"/>
</dbReference>
<evidence type="ECO:0000313" key="1">
    <source>
        <dbReference type="EMBL" id="GGY60749.1"/>
    </source>
</evidence>
<evidence type="ECO:0000313" key="4">
    <source>
        <dbReference type="Proteomes" id="UP000628442"/>
    </source>
</evidence>
<accession>A0A411WVZ4</accession>